<proteinExistence type="inferred from homology"/>
<dbReference type="PANTHER" id="PTHR12260">
    <property type="entry name" value="DAMAGE-CONTROL PHOSPHATASE ARMT1"/>
    <property type="match status" value="1"/>
</dbReference>
<evidence type="ECO:0000256" key="6">
    <source>
        <dbReference type="ARBA" id="ARBA00048809"/>
    </source>
</evidence>
<dbReference type="InterPro" id="IPR036075">
    <property type="entry name" value="ARMT-1-like_metal-bd_sf"/>
</dbReference>
<evidence type="ECO:0000256" key="7">
    <source>
        <dbReference type="RuleBase" id="RU367030"/>
    </source>
</evidence>
<comment type="cofactor">
    <cofactor evidence="7">
        <name>Mn(2+)</name>
        <dbReference type="ChEBI" id="CHEBI:29035"/>
    </cofactor>
    <cofactor evidence="7">
        <name>Ni(2+)</name>
        <dbReference type="ChEBI" id="CHEBI:49786"/>
    </cofactor>
</comment>
<dbReference type="AlphaFoldDB" id="A0A9Q3EER4"/>
<comment type="catalytic activity">
    <reaction evidence="6 7">
        <text>beta-D-fructose 6-phosphate = dihydroxyacetone + D-glyceraldehyde 3-phosphate</text>
        <dbReference type="Rhea" id="RHEA:28002"/>
        <dbReference type="ChEBI" id="CHEBI:16016"/>
        <dbReference type="ChEBI" id="CHEBI:57634"/>
        <dbReference type="ChEBI" id="CHEBI:59776"/>
    </reaction>
</comment>
<accession>A0A9Q3EER4</accession>
<evidence type="ECO:0000256" key="4">
    <source>
        <dbReference type="ARBA" id="ARBA00022801"/>
    </source>
</evidence>
<keyword evidence="10" id="KW-1185">Reference proteome</keyword>
<keyword evidence="3 7" id="KW-0479">Metal-binding</keyword>
<reference evidence="9" key="1">
    <citation type="submission" date="2021-03" db="EMBL/GenBank/DDBJ databases">
        <title>Draft genome sequence of rust myrtle Austropuccinia psidii MF-1, a brazilian biotype.</title>
        <authorList>
            <person name="Quecine M.C."/>
            <person name="Pachon D.M.R."/>
            <person name="Bonatelli M.L."/>
            <person name="Correr F.H."/>
            <person name="Franceschini L.M."/>
            <person name="Leite T.F."/>
            <person name="Margarido G.R.A."/>
            <person name="Almeida C.A."/>
            <person name="Ferrarezi J.A."/>
            <person name="Labate C.A."/>
        </authorList>
    </citation>
    <scope>NUCLEOTIDE SEQUENCE</scope>
    <source>
        <strain evidence="9">MF-1</strain>
    </source>
</reference>
<keyword evidence="4 7" id="KW-0378">Hydrolase</keyword>
<dbReference type="EC" id="3.1.3.-" evidence="7"/>
<evidence type="ECO:0000256" key="1">
    <source>
        <dbReference type="ARBA" id="ARBA00001326"/>
    </source>
</evidence>
<protein>
    <recommendedName>
        <fullName evidence="7">Sugar phosphate phosphatase</fullName>
        <ecNumber evidence="7">3.1.3.-</ecNumber>
    </recommendedName>
</protein>
<dbReference type="Gene3D" id="1.20.930.60">
    <property type="match status" value="1"/>
</dbReference>
<dbReference type="OrthoDB" id="541375at2759"/>
<evidence type="ECO:0000256" key="2">
    <source>
        <dbReference type="ARBA" id="ARBA00009519"/>
    </source>
</evidence>
<name>A0A9Q3EER4_9BASI</name>
<dbReference type="GO" id="GO:0046872">
    <property type="term" value="F:metal ion binding"/>
    <property type="evidence" value="ECO:0007669"/>
    <property type="project" value="UniProtKB-UniRule"/>
</dbReference>
<comment type="similarity">
    <text evidence="2 7">Belongs to the damage-control phosphatase family. Sugar phosphate phosphatase III subfamily.</text>
</comment>
<comment type="domain">
    <text evidence="7">Subfamily III proteins have a conserved RTxK motif about 40-50 residues from the C-terminus; the threonine may be replaced by serine or cysteine.</text>
</comment>
<evidence type="ECO:0000256" key="5">
    <source>
        <dbReference type="ARBA" id="ARBA00023211"/>
    </source>
</evidence>
<dbReference type="Proteomes" id="UP000765509">
    <property type="component" value="Unassembled WGS sequence"/>
</dbReference>
<comment type="function">
    <text evidence="7">Metal-dependent phosphatase that shows phosphatase activity against several substrates, including fructose-1-phosphate and fructose-6-phosphate. Its preference for fructose-1-phosphate, a strong glycating agent that causes DNA damage rather than a canonical yeast metabolite, suggests a damage-control function in hexose phosphate metabolism.</text>
</comment>
<comment type="catalytic activity">
    <reaction evidence="1 7">
        <text>beta-D-fructose 1-phosphate + H2O = D-fructose + phosphate</text>
        <dbReference type="Rhea" id="RHEA:35603"/>
        <dbReference type="ChEBI" id="CHEBI:15377"/>
        <dbReference type="ChEBI" id="CHEBI:37721"/>
        <dbReference type="ChEBI" id="CHEBI:43474"/>
        <dbReference type="ChEBI" id="CHEBI:138881"/>
    </reaction>
</comment>
<evidence type="ECO:0000259" key="8">
    <source>
        <dbReference type="Pfam" id="PF01937"/>
    </source>
</evidence>
<evidence type="ECO:0000256" key="3">
    <source>
        <dbReference type="ARBA" id="ARBA00022723"/>
    </source>
</evidence>
<dbReference type="Pfam" id="PF01937">
    <property type="entry name" value="ARMT1-like_dom"/>
    <property type="match status" value="1"/>
</dbReference>
<comment type="caution">
    <text evidence="9">The sequence shown here is derived from an EMBL/GenBank/DDBJ whole genome shotgun (WGS) entry which is preliminary data.</text>
</comment>
<dbReference type="EMBL" id="AVOT02026863">
    <property type="protein sequence ID" value="MBW0518767.1"/>
    <property type="molecule type" value="Genomic_DNA"/>
</dbReference>
<keyword evidence="5 7" id="KW-0464">Manganese</keyword>
<gene>
    <name evidence="9" type="ORF">O181_058482</name>
</gene>
<dbReference type="GO" id="GO:0006974">
    <property type="term" value="P:DNA damage response"/>
    <property type="evidence" value="ECO:0007669"/>
    <property type="project" value="TreeGrafter"/>
</dbReference>
<evidence type="ECO:0000313" key="10">
    <source>
        <dbReference type="Proteomes" id="UP000765509"/>
    </source>
</evidence>
<sequence>MKTTIFPNSSHKSIIEPYSASDSDSFAYISVTRRWPIILTQVIDKLVVENNSLLDNLSFNPSSLDQDQSKILKEKLTQGKFIISQISELKYESARNKEIKLLNEENQIQSELETEVTELYNQEILRSKAACKSTWFTASWLLTECYLYQRLHGFFKQHQHWNTYDPFEHQKLNNLKSSWNAIITLSLKLNQFIQNSSSTSDPVTCNVLFDQFNQLLNASLWGNASDLSLLPNMTYEEIQYLQSISLRKPQSILRDDSKLTWDSCLAFQDNEQLDKTKQIQLQRVDFVLDNSGFELFTDLVLADWIVSNSNARIVFHPKMIPWFVSDVMKKDIEALIDQMIEPKGFFKINCSVNSDETSLDDKATELDEANFKLISELGTKWKGYFQTEVWKVIELEKMKFWTNPLPFWDIYYRDPTLLEELKSSNLVIFKGDLNYRKLTGDCRWPSETRFEEAVGPLNGLFNLLSLRTCKADVVVGLNKGQAEELDEIDEDWRINGKFGLITFIPKED</sequence>
<feature type="domain" description="Damage-control phosphatase ARMT1-like metal-binding" evidence="8">
    <location>
        <begin position="32"/>
        <end position="484"/>
    </location>
</feature>
<dbReference type="InterPro" id="IPR002791">
    <property type="entry name" value="ARMT1-like_metal-bd"/>
</dbReference>
<dbReference type="InterPro" id="IPR039763">
    <property type="entry name" value="ARMT1"/>
</dbReference>
<organism evidence="9 10">
    <name type="scientific">Austropuccinia psidii MF-1</name>
    <dbReference type="NCBI Taxonomy" id="1389203"/>
    <lineage>
        <taxon>Eukaryota</taxon>
        <taxon>Fungi</taxon>
        <taxon>Dikarya</taxon>
        <taxon>Basidiomycota</taxon>
        <taxon>Pucciniomycotina</taxon>
        <taxon>Pucciniomycetes</taxon>
        <taxon>Pucciniales</taxon>
        <taxon>Sphaerophragmiaceae</taxon>
        <taxon>Austropuccinia</taxon>
    </lineage>
</organism>
<evidence type="ECO:0000313" key="9">
    <source>
        <dbReference type="EMBL" id="MBW0518767.1"/>
    </source>
</evidence>
<dbReference type="GO" id="GO:0016791">
    <property type="term" value="F:phosphatase activity"/>
    <property type="evidence" value="ECO:0007669"/>
    <property type="project" value="TreeGrafter"/>
</dbReference>
<dbReference type="SUPFAM" id="SSF111321">
    <property type="entry name" value="AF1104-like"/>
    <property type="match status" value="1"/>
</dbReference>
<dbReference type="Gene3D" id="3.40.50.10880">
    <property type="entry name" value="Uncharacterised protein PF01937, DUF89, domain 3"/>
    <property type="match status" value="1"/>
</dbReference>
<dbReference type="GO" id="GO:0005634">
    <property type="term" value="C:nucleus"/>
    <property type="evidence" value="ECO:0007669"/>
    <property type="project" value="TreeGrafter"/>
</dbReference>
<dbReference type="PANTHER" id="PTHR12260:SF6">
    <property type="entry name" value="DAMAGE-CONTROL PHOSPHATASE ARMT1"/>
    <property type="match status" value="1"/>
</dbReference>